<evidence type="ECO:0000259" key="5">
    <source>
        <dbReference type="Pfam" id="PF07730"/>
    </source>
</evidence>
<dbReference type="PANTHER" id="PTHR24421:SF63">
    <property type="entry name" value="SENSOR HISTIDINE KINASE DESK"/>
    <property type="match status" value="1"/>
</dbReference>
<dbReference type="Pfam" id="PF07730">
    <property type="entry name" value="HisKA_3"/>
    <property type="match status" value="1"/>
</dbReference>
<keyword evidence="2" id="KW-0418">Kinase</keyword>
<keyword evidence="1" id="KW-0808">Transferase</keyword>
<reference evidence="7" key="1">
    <citation type="journal article" date="2019" name="Int. J. Syst. Evol. Microbiol.">
        <title>The Global Catalogue of Microorganisms (GCM) 10K type strain sequencing project: providing services to taxonomists for standard genome sequencing and annotation.</title>
        <authorList>
            <consortium name="The Broad Institute Genomics Platform"/>
            <consortium name="The Broad Institute Genome Sequencing Center for Infectious Disease"/>
            <person name="Wu L."/>
            <person name="Ma J."/>
        </authorList>
    </citation>
    <scope>NUCLEOTIDE SEQUENCE [LARGE SCALE GENOMIC DNA]</scope>
    <source>
        <strain evidence="7">JCM 17388</strain>
    </source>
</reference>
<evidence type="ECO:0000256" key="4">
    <source>
        <dbReference type="SAM" id="Phobius"/>
    </source>
</evidence>
<gene>
    <name evidence="6" type="ORF">GCM10022252_37460</name>
</gene>
<comment type="caution">
    <text evidence="6">The sequence shown here is derived from an EMBL/GenBank/DDBJ whole genome shotgun (WGS) entry which is preliminary data.</text>
</comment>
<dbReference type="SUPFAM" id="SSF55874">
    <property type="entry name" value="ATPase domain of HSP90 chaperone/DNA topoisomerase II/histidine kinase"/>
    <property type="match status" value="1"/>
</dbReference>
<dbReference type="Gene3D" id="3.30.565.10">
    <property type="entry name" value="Histidine kinase-like ATPase, C-terminal domain"/>
    <property type="match status" value="1"/>
</dbReference>
<keyword evidence="4" id="KW-1133">Transmembrane helix</keyword>
<evidence type="ECO:0000256" key="2">
    <source>
        <dbReference type="ARBA" id="ARBA00022777"/>
    </source>
</evidence>
<keyword evidence="3" id="KW-0902">Two-component regulatory system</keyword>
<evidence type="ECO:0000256" key="1">
    <source>
        <dbReference type="ARBA" id="ARBA00022679"/>
    </source>
</evidence>
<feature type="domain" description="Signal transduction histidine kinase subgroup 3 dimerisation and phosphoacceptor" evidence="5">
    <location>
        <begin position="212"/>
        <end position="278"/>
    </location>
</feature>
<keyword evidence="4" id="KW-0472">Membrane</keyword>
<organism evidence="6 7">
    <name type="scientific">Streptosporangium oxazolinicum</name>
    <dbReference type="NCBI Taxonomy" id="909287"/>
    <lineage>
        <taxon>Bacteria</taxon>
        <taxon>Bacillati</taxon>
        <taxon>Actinomycetota</taxon>
        <taxon>Actinomycetes</taxon>
        <taxon>Streptosporangiales</taxon>
        <taxon>Streptosporangiaceae</taxon>
        <taxon>Streptosporangium</taxon>
    </lineage>
</organism>
<evidence type="ECO:0000313" key="7">
    <source>
        <dbReference type="Proteomes" id="UP001501251"/>
    </source>
</evidence>
<keyword evidence="4" id="KW-0812">Transmembrane</keyword>
<dbReference type="PANTHER" id="PTHR24421">
    <property type="entry name" value="NITRATE/NITRITE SENSOR PROTEIN NARX-RELATED"/>
    <property type="match status" value="1"/>
</dbReference>
<dbReference type="InterPro" id="IPR050482">
    <property type="entry name" value="Sensor_HK_TwoCompSys"/>
</dbReference>
<dbReference type="CDD" id="cd16917">
    <property type="entry name" value="HATPase_UhpB-NarQ-NarX-like"/>
    <property type="match status" value="1"/>
</dbReference>
<dbReference type="Gene3D" id="1.20.5.1930">
    <property type="match status" value="1"/>
</dbReference>
<dbReference type="Proteomes" id="UP001501251">
    <property type="component" value="Unassembled WGS sequence"/>
</dbReference>
<protein>
    <recommendedName>
        <fullName evidence="5">Signal transduction histidine kinase subgroup 3 dimerisation and phosphoacceptor domain-containing protein</fullName>
    </recommendedName>
</protein>
<feature type="transmembrane region" description="Helical" evidence="4">
    <location>
        <begin position="55"/>
        <end position="74"/>
    </location>
</feature>
<proteinExistence type="predicted"/>
<dbReference type="InterPro" id="IPR011712">
    <property type="entry name" value="Sig_transdc_His_kin_sub3_dim/P"/>
</dbReference>
<dbReference type="InterPro" id="IPR036890">
    <property type="entry name" value="HATPase_C_sf"/>
</dbReference>
<evidence type="ECO:0000313" key="6">
    <source>
        <dbReference type="EMBL" id="GAA4193857.1"/>
    </source>
</evidence>
<accession>A0ABP8AYZ0</accession>
<name>A0ABP8AYZ0_9ACTN</name>
<keyword evidence="7" id="KW-1185">Reference proteome</keyword>
<feature type="transmembrane region" description="Helical" evidence="4">
    <location>
        <begin position="131"/>
        <end position="147"/>
    </location>
</feature>
<evidence type="ECO:0000256" key="3">
    <source>
        <dbReference type="ARBA" id="ARBA00023012"/>
    </source>
</evidence>
<sequence length="404" mass="42646">MRRLARLIPSALPRRKQRSSLQRFRRMTLLTLTLGIVMAWLGPLSELGEESGSPGLLLLVVGVPGLVVFTVLYVRILEAAVDGTPARGEIVASAVVVVILLLTQDGDPWSWGLLGPAWASGVALLLSRSATVVATVVAATVGLLLAPPGPGPGLGLLLAPPYAEDSLPVVGAYLGVAAAAPWANRLQLWFWRIVRAAEEGKEAQARLAVTEERLRFSRDLHDLVGHSLSAIAVKSEVAAKLSEVDAARAAGEMDEVRILARQTLKEIRAAVRGYRTVDLAAELRAMTAVLEAGGIRCTLETPSDQMPEGTATLLAWVVREGTTNVLRHSSATTCRITITLREGSAVLEMTNDGVDRAARVDGRGGTGLVGLSERVAAIGGTVTAGPGGPGRFRLRATVPLEGER</sequence>
<dbReference type="EMBL" id="BAABAQ010000006">
    <property type="protein sequence ID" value="GAA4193857.1"/>
    <property type="molecule type" value="Genomic_DNA"/>
</dbReference>
<feature type="transmembrane region" description="Helical" evidence="4">
    <location>
        <begin position="24"/>
        <end position="43"/>
    </location>
</feature>